<reference evidence="2 3" key="1">
    <citation type="journal article" date="2019" name="Int. J. Syst. Evol. Microbiol.">
        <title>The Global Catalogue of Microorganisms (GCM) 10K type strain sequencing project: providing services to taxonomists for standard genome sequencing and annotation.</title>
        <authorList>
            <consortium name="The Broad Institute Genomics Platform"/>
            <consortium name="The Broad Institute Genome Sequencing Center for Infectious Disease"/>
            <person name="Wu L."/>
            <person name="Ma J."/>
        </authorList>
    </citation>
    <scope>NUCLEOTIDE SEQUENCE [LARGE SCALE GENOMIC DNA]</scope>
    <source>
        <strain evidence="2 3">JCM 15481</strain>
    </source>
</reference>
<evidence type="ECO:0000313" key="3">
    <source>
        <dbReference type="Proteomes" id="UP001500443"/>
    </source>
</evidence>
<organism evidence="2 3">
    <name type="scientific">Streptomyces synnematoformans</name>
    <dbReference type="NCBI Taxonomy" id="415721"/>
    <lineage>
        <taxon>Bacteria</taxon>
        <taxon>Bacillati</taxon>
        <taxon>Actinomycetota</taxon>
        <taxon>Actinomycetes</taxon>
        <taxon>Kitasatosporales</taxon>
        <taxon>Streptomycetaceae</taxon>
        <taxon>Streptomyces</taxon>
    </lineage>
</organism>
<feature type="chain" id="PRO_5046178007" description="Secreted protein" evidence="1">
    <location>
        <begin position="31"/>
        <end position="92"/>
    </location>
</feature>
<evidence type="ECO:0000313" key="2">
    <source>
        <dbReference type="EMBL" id="GAA2141257.1"/>
    </source>
</evidence>
<comment type="caution">
    <text evidence="2">The sequence shown here is derived from an EMBL/GenBank/DDBJ whole genome shotgun (WGS) entry which is preliminary data.</text>
</comment>
<sequence>MSRYAKALGSFATVAVMAIGGLAVAPAAQAAPAAQTQAASAASGWEYWGYYYDFDTCMESGAAYARAFGADGYRCTSEIHPGYWTYNLYLLF</sequence>
<keyword evidence="3" id="KW-1185">Reference proteome</keyword>
<proteinExistence type="predicted"/>
<name>A0ABN2ZF47_9ACTN</name>
<evidence type="ECO:0000256" key="1">
    <source>
        <dbReference type="SAM" id="SignalP"/>
    </source>
</evidence>
<evidence type="ECO:0008006" key="4">
    <source>
        <dbReference type="Google" id="ProtNLM"/>
    </source>
</evidence>
<keyword evidence="1" id="KW-0732">Signal</keyword>
<protein>
    <recommendedName>
        <fullName evidence="4">Secreted protein</fullName>
    </recommendedName>
</protein>
<gene>
    <name evidence="2" type="ORF">GCM10009802_51770</name>
</gene>
<feature type="signal peptide" evidence="1">
    <location>
        <begin position="1"/>
        <end position="30"/>
    </location>
</feature>
<accession>A0ABN2ZF47</accession>
<dbReference type="Proteomes" id="UP001500443">
    <property type="component" value="Unassembled WGS sequence"/>
</dbReference>
<dbReference type="EMBL" id="BAAAPF010000230">
    <property type="protein sequence ID" value="GAA2141257.1"/>
    <property type="molecule type" value="Genomic_DNA"/>
</dbReference>